<dbReference type="AlphaFoldDB" id="A0A915L4S5"/>
<dbReference type="Proteomes" id="UP000887565">
    <property type="component" value="Unplaced"/>
</dbReference>
<proteinExistence type="predicted"/>
<protein>
    <submittedName>
        <fullName evidence="2">Uncharacterized protein</fullName>
    </submittedName>
</protein>
<accession>A0A915L4S5</accession>
<sequence>MASNLITFNYSLTEVRDITHLNVSNLEMYLSGMFNFTYRGTTDSMYTFDRILSFWFDDDLKDGPQTHIPFKSNNSLIQFFFADNVTMMHNGSKIMAFKEAHQEAVDDLIERYSPVANKLHIHMVLNV</sequence>
<reference evidence="2" key="1">
    <citation type="submission" date="2022-11" db="UniProtKB">
        <authorList>
            <consortium name="WormBaseParasite"/>
        </authorList>
    </citation>
    <scope>IDENTIFICATION</scope>
</reference>
<organism evidence="1 2">
    <name type="scientific">Romanomermis culicivorax</name>
    <name type="common">Nematode worm</name>
    <dbReference type="NCBI Taxonomy" id="13658"/>
    <lineage>
        <taxon>Eukaryota</taxon>
        <taxon>Metazoa</taxon>
        <taxon>Ecdysozoa</taxon>
        <taxon>Nematoda</taxon>
        <taxon>Enoplea</taxon>
        <taxon>Dorylaimia</taxon>
        <taxon>Mermithida</taxon>
        <taxon>Mermithoidea</taxon>
        <taxon>Mermithidae</taxon>
        <taxon>Romanomermis</taxon>
    </lineage>
</organism>
<keyword evidence="1" id="KW-1185">Reference proteome</keyword>
<evidence type="ECO:0000313" key="2">
    <source>
        <dbReference type="WBParaSite" id="nRc.2.0.1.t46064-RA"/>
    </source>
</evidence>
<dbReference type="WBParaSite" id="nRc.2.0.1.t46064-RA">
    <property type="protein sequence ID" value="nRc.2.0.1.t46064-RA"/>
    <property type="gene ID" value="nRc.2.0.1.g46064"/>
</dbReference>
<evidence type="ECO:0000313" key="1">
    <source>
        <dbReference type="Proteomes" id="UP000887565"/>
    </source>
</evidence>
<name>A0A915L4S5_ROMCU</name>